<evidence type="ECO:0000313" key="2">
    <source>
        <dbReference type="Proteomes" id="UP001324993"/>
    </source>
</evidence>
<dbReference type="Gene3D" id="3.30.950.10">
    <property type="entry name" value="Methyltransferase, Cobalt-precorrin-4 Transmethylase, Domain 2"/>
    <property type="match status" value="1"/>
</dbReference>
<name>A0ABZ0RIK7_9BACT</name>
<reference evidence="1 2" key="1">
    <citation type="submission" date="2023-11" db="EMBL/GenBank/DDBJ databases">
        <title>Coraliomargarita sp. nov., isolated from marine algae.</title>
        <authorList>
            <person name="Lee J.K."/>
            <person name="Baek J.H."/>
            <person name="Kim J.M."/>
            <person name="Choi D.G."/>
            <person name="Jeon C.O."/>
        </authorList>
    </citation>
    <scope>NUCLEOTIDE SEQUENCE [LARGE SCALE GENOMIC DNA]</scope>
    <source>
        <strain evidence="1 2">J2-16</strain>
    </source>
</reference>
<sequence length="141" mass="14728">MTAETPASIIFDAGTPQQTVITGTVATLPGMVADLPSRTGLVYAGTGAGYELWPDFTALSGRRIRIMDTDNVGLMRRVLDLGGAVESESAEPPHSRLGVPPLGGTVDPAAAAAEVYSIDELELFAEQQVLAAFKQELAARA</sequence>
<dbReference type="Proteomes" id="UP001324993">
    <property type="component" value="Chromosome"/>
</dbReference>
<protein>
    <submittedName>
        <fullName evidence="1">Uncharacterized protein</fullName>
    </submittedName>
</protein>
<dbReference type="InterPro" id="IPR014776">
    <property type="entry name" value="4pyrrole_Mease_sub2"/>
</dbReference>
<accession>A0ABZ0RIK7</accession>
<dbReference type="RefSeq" id="WP_319831541.1">
    <property type="nucleotide sequence ID" value="NZ_CP138858.1"/>
</dbReference>
<dbReference type="EMBL" id="CP138858">
    <property type="protein sequence ID" value="WPJ94625.1"/>
    <property type="molecule type" value="Genomic_DNA"/>
</dbReference>
<proteinExistence type="predicted"/>
<evidence type="ECO:0000313" key="1">
    <source>
        <dbReference type="EMBL" id="WPJ94625.1"/>
    </source>
</evidence>
<gene>
    <name evidence="1" type="ORF">SH580_14410</name>
</gene>
<keyword evidence="2" id="KW-1185">Reference proteome</keyword>
<organism evidence="1 2">
    <name type="scientific">Coraliomargarita algicola</name>
    <dbReference type="NCBI Taxonomy" id="3092156"/>
    <lineage>
        <taxon>Bacteria</taxon>
        <taxon>Pseudomonadati</taxon>
        <taxon>Verrucomicrobiota</taxon>
        <taxon>Opitutia</taxon>
        <taxon>Puniceicoccales</taxon>
        <taxon>Coraliomargaritaceae</taxon>
        <taxon>Coraliomargarita</taxon>
    </lineage>
</organism>